<organism evidence="3 4">
    <name type="scientific">Tessaracoccus oleiagri</name>
    <dbReference type="NCBI Taxonomy" id="686624"/>
    <lineage>
        <taxon>Bacteria</taxon>
        <taxon>Bacillati</taxon>
        <taxon>Actinomycetota</taxon>
        <taxon>Actinomycetes</taxon>
        <taxon>Propionibacteriales</taxon>
        <taxon>Propionibacteriaceae</taxon>
        <taxon>Tessaracoccus</taxon>
    </lineage>
</organism>
<dbReference type="RefSeq" id="WP_093251476.1">
    <property type="nucleotide sequence ID" value="NZ_FNGP01000003.1"/>
</dbReference>
<accession>A0A1G9L1S3</accession>
<dbReference type="Proteomes" id="UP000199475">
    <property type="component" value="Unassembled WGS sequence"/>
</dbReference>
<keyword evidence="2" id="KW-1133">Transmembrane helix</keyword>
<dbReference type="AlphaFoldDB" id="A0A1G9L1S3"/>
<feature type="region of interest" description="Disordered" evidence="1">
    <location>
        <begin position="91"/>
        <end position="133"/>
    </location>
</feature>
<feature type="transmembrane region" description="Helical" evidence="2">
    <location>
        <begin position="66"/>
        <end position="85"/>
    </location>
</feature>
<dbReference type="STRING" id="686624.SAMN04488242_1952"/>
<keyword evidence="2" id="KW-0472">Membrane</keyword>
<dbReference type="InterPro" id="IPR021401">
    <property type="entry name" value="DUF3040"/>
</dbReference>
<evidence type="ECO:0000313" key="3">
    <source>
        <dbReference type="EMBL" id="SDL55928.1"/>
    </source>
</evidence>
<reference evidence="3 4" key="1">
    <citation type="submission" date="2016-10" db="EMBL/GenBank/DDBJ databases">
        <authorList>
            <person name="de Groot N.N."/>
        </authorList>
    </citation>
    <scope>NUCLEOTIDE SEQUENCE [LARGE SCALE GENOMIC DNA]</scope>
    <source>
        <strain evidence="3 4">CGMCC 1.9159</strain>
    </source>
</reference>
<protein>
    <recommendedName>
        <fullName evidence="5">DUF3040 domain-containing protein</fullName>
    </recommendedName>
</protein>
<evidence type="ECO:0000256" key="1">
    <source>
        <dbReference type="SAM" id="MobiDB-lite"/>
    </source>
</evidence>
<feature type="compositionally biased region" description="Gly residues" evidence="1">
    <location>
        <begin position="91"/>
        <end position="107"/>
    </location>
</feature>
<evidence type="ECO:0008006" key="5">
    <source>
        <dbReference type="Google" id="ProtNLM"/>
    </source>
</evidence>
<proteinExistence type="predicted"/>
<sequence length="133" mass="13947">MALSEQERKLLEQLEASLKAEDPELADTLSGAGQVRIHRRRATIAGIGFILGIVALIAGIQVHWAVSILGFAIMLGAAIVGINSWQRVSGDGGGVGASPGGPVGGSGPTSTASNKEFMDKLEERWKKRQQGDL</sequence>
<dbReference type="OrthoDB" id="5244024at2"/>
<evidence type="ECO:0000256" key="2">
    <source>
        <dbReference type="SAM" id="Phobius"/>
    </source>
</evidence>
<dbReference type="EMBL" id="FNGP01000003">
    <property type="protein sequence ID" value="SDL55928.1"/>
    <property type="molecule type" value="Genomic_DNA"/>
</dbReference>
<dbReference type="Pfam" id="PF11239">
    <property type="entry name" value="DUF3040"/>
    <property type="match status" value="1"/>
</dbReference>
<keyword evidence="4" id="KW-1185">Reference proteome</keyword>
<feature type="transmembrane region" description="Helical" evidence="2">
    <location>
        <begin position="42"/>
        <end position="60"/>
    </location>
</feature>
<name>A0A1G9L1S3_9ACTN</name>
<feature type="compositionally biased region" description="Basic and acidic residues" evidence="1">
    <location>
        <begin position="116"/>
        <end position="133"/>
    </location>
</feature>
<keyword evidence="2" id="KW-0812">Transmembrane</keyword>
<evidence type="ECO:0000313" key="4">
    <source>
        <dbReference type="Proteomes" id="UP000199475"/>
    </source>
</evidence>
<gene>
    <name evidence="3" type="ORF">SAMN04488242_1952</name>
</gene>